<dbReference type="PANTHER" id="PTHR11477">
    <property type="entry name" value="TRANSCRIPTION FACTOR S-II ZINC FINGER DOMAIN-CONTAINING PROTEIN"/>
    <property type="match status" value="1"/>
</dbReference>
<feature type="compositionally biased region" description="Acidic residues" evidence="5">
    <location>
        <begin position="176"/>
        <end position="186"/>
    </location>
</feature>
<dbReference type="CDD" id="cd21538">
    <property type="entry name" value="SPOC_TFIIS"/>
    <property type="match status" value="1"/>
</dbReference>
<evidence type="ECO:0000256" key="4">
    <source>
        <dbReference type="ARBA" id="ARBA00023242"/>
    </source>
</evidence>
<keyword evidence="9" id="KW-1185">Reference proteome</keyword>
<keyword evidence="6" id="KW-1133">Transmembrane helix</keyword>
<evidence type="ECO:0000313" key="9">
    <source>
        <dbReference type="Proteomes" id="UP000239899"/>
    </source>
</evidence>
<organism evidence="8 9">
    <name type="scientific">Chlorella sorokiniana</name>
    <name type="common">Freshwater green alga</name>
    <dbReference type="NCBI Taxonomy" id="3076"/>
    <lineage>
        <taxon>Eukaryota</taxon>
        <taxon>Viridiplantae</taxon>
        <taxon>Chlorophyta</taxon>
        <taxon>core chlorophytes</taxon>
        <taxon>Trebouxiophyceae</taxon>
        <taxon>Chlorellales</taxon>
        <taxon>Chlorellaceae</taxon>
        <taxon>Chlorella clade</taxon>
        <taxon>Chlorella</taxon>
    </lineage>
</organism>
<evidence type="ECO:0000256" key="2">
    <source>
        <dbReference type="ARBA" id="ARBA00022771"/>
    </source>
</evidence>
<evidence type="ECO:0000256" key="6">
    <source>
        <dbReference type="SAM" id="Phobius"/>
    </source>
</evidence>
<feature type="transmembrane region" description="Helical" evidence="6">
    <location>
        <begin position="1115"/>
        <end position="1134"/>
    </location>
</feature>
<feature type="transmembrane region" description="Helical" evidence="6">
    <location>
        <begin position="1178"/>
        <end position="1210"/>
    </location>
</feature>
<feature type="region of interest" description="Disordered" evidence="5">
    <location>
        <begin position="615"/>
        <end position="639"/>
    </location>
</feature>
<gene>
    <name evidence="8" type="ORF">C2E21_7690</name>
</gene>
<dbReference type="OrthoDB" id="515814at2759"/>
<feature type="compositionally biased region" description="Low complexity" evidence="5">
    <location>
        <begin position="1028"/>
        <end position="1051"/>
    </location>
</feature>
<dbReference type="Proteomes" id="UP000239899">
    <property type="component" value="Unassembled WGS sequence"/>
</dbReference>
<dbReference type="GO" id="GO:0008270">
    <property type="term" value="F:zinc ion binding"/>
    <property type="evidence" value="ECO:0007669"/>
    <property type="project" value="UniProtKB-KW"/>
</dbReference>
<feature type="compositionally biased region" description="Low complexity" evidence="5">
    <location>
        <begin position="625"/>
        <end position="639"/>
    </location>
</feature>
<evidence type="ECO:0000256" key="1">
    <source>
        <dbReference type="ARBA" id="ARBA00022723"/>
    </source>
</evidence>
<evidence type="ECO:0000256" key="5">
    <source>
        <dbReference type="SAM" id="MobiDB-lite"/>
    </source>
</evidence>
<keyword evidence="6" id="KW-0472">Membrane</keyword>
<feature type="compositionally biased region" description="Basic and acidic residues" evidence="5">
    <location>
        <begin position="187"/>
        <end position="214"/>
    </location>
</feature>
<sequence length="1283" mass="131480">MSETKRLKRQAREDSELGSRRQSKVKYIYRLLRERDVGESLEGKTVYVLWPDDGTWYKGHVEECDVAAEKATIYYDETEEREEGADLEELIRDGQIAFKEPRPASHVCRKGEIEVGSKYFGRQPGEAELEDDLEEAPGASGSDLADAGALDDSSDSDVSFSSAELSGRKRKRGPDEDSDEEVELEEFEKREIMRDMSDDEKPLGWRASELEQQQKKAAAAARRQEGGGGGGGGGSAKKAAAPAAAAGTPRKAGAPAAAAPAAPAAAAVAQRPAQRPKRGASAGVSWATRAVAVVTAAAAEDASSDDEPPSARKHRQRHAAAAADEDEDDAAAYDILARAAGKAVPAARPGARGTASFYGASGSGSGNLDRRASMGQSEEELRSKVRAGFQQALQLVAGEAAGEGGQLPEAGPVAEAVEAALYAEHNGLTKDYKTRFRTLQFNLKDPHNPELRAHVLRGDITPDAFVRMTATELASKELAEYRKKKEEEALKMSVLDAEAAARFSTAAALDARERLAIPASVMSDKGMLAAREATPEPAGPGGRSPSPRPPGTAALSPTAAAAAAAAGNSSLLNEQLSGRLETVGDEGGAGDASASGYLASESADAELAGGEEYDPETAFADEGPKTTAGAAGGAPAPAATPTAAALDWASIKAAAAAAGHEGEGAGHALQPLKFEPLATVGAKHEGEQAEGQREHKHKRERTSASPRDTEVSDVGGSQPAEPGSPHSLRHLVLPPTDPACLFGKGVWEGQFGIPGVGAVLLTADALAGSGDVAGLLGNQELEVKGRLALHKLDHFLTELRHSRSRTVTLGVLSPAADCSPEERAALHELIATYADRGRIGVAAPSRDVEAYLLPPCTIAERLLAAARAAVGSQVEALLPGGGTAIGPDQLLLCIIHRKDWRVPYGLTRPIRRPRVLPAPGAAAAAPPPAAGEPAGAAAEPLGAPTVSLPAGLDLSQLGALAAALGVAPAPTEQPAPAAAPAMQPPAAAAAPQADQLQQLLASLPPAAVAPGAVQPQPAEGGQRRSRTQPASTAKLAAQAATPSAVPAPSTTLPQTGQQARLDAAADAFDGASDQLTDAEWAELEWEESLAANGTANGTDASSATDGEQGSADWRFIWMVVGVILGVAAGFGALVGGCHGAGFCEDACSSQDCRCSGNSLGACGGGGGGEGILGICLGLLALIVIAAVCVVAFFIGWGIGFALISMLGLLCPLTRECQRRRDELAAPPRLHDSYSAAKQAAAATAAGVQLPSAKGTLSSDAGKPFGSASSQDNEVPAVNVTAEV</sequence>
<feature type="compositionally biased region" description="Low complexity" evidence="5">
    <location>
        <begin position="1009"/>
        <end position="1018"/>
    </location>
</feature>
<dbReference type="SMART" id="SM00510">
    <property type="entry name" value="TFS2M"/>
    <property type="match status" value="1"/>
</dbReference>
<keyword evidence="4" id="KW-0539">Nucleus</keyword>
<keyword evidence="2" id="KW-0863">Zinc-finger</keyword>
<feature type="region of interest" description="Disordered" evidence="5">
    <location>
        <begin position="1253"/>
        <end position="1283"/>
    </location>
</feature>
<name>A0A2P6TGZ7_CHLSO</name>
<dbReference type="InterPro" id="IPR036575">
    <property type="entry name" value="TFIIS_cen_dom_sf"/>
</dbReference>
<feature type="region of interest" description="Disordered" evidence="5">
    <location>
        <begin position="970"/>
        <end position="993"/>
    </location>
</feature>
<feature type="compositionally biased region" description="Basic and acidic residues" evidence="5">
    <location>
        <begin position="10"/>
        <end position="19"/>
    </location>
</feature>
<feature type="compositionally biased region" description="Low complexity" evidence="5">
    <location>
        <begin position="551"/>
        <end position="560"/>
    </location>
</feature>
<dbReference type="Pfam" id="PF07744">
    <property type="entry name" value="SPOC"/>
    <property type="match status" value="1"/>
</dbReference>
<dbReference type="PROSITE" id="PS51321">
    <property type="entry name" value="TFIIS_CENTRAL"/>
    <property type="match status" value="1"/>
</dbReference>
<feature type="compositionally biased region" description="Low complexity" evidence="5">
    <location>
        <begin position="236"/>
        <end position="273"/>
    </location>
</feature>
<feature type="region of interest" description="Disordered" evidence="5">
    <location>
        <begin position="530"/>
        <end position="560"/>
    </location>
</feature>
<comment type="caution">
    <text evidence="8">The sequence shown here is derived from an EMBL/GenBank/DDBJ whole genome shotgun (WGS) entry which is preliminary data.</text>
</comment>
<feature type="region of interest" description="Disordered" evidence="5">
    <location>
        <begin position="1"/>
        <end position="20"/>
    </location>
</feature>
<keyword evidence="6" id="KW-0812">Transmembrane</keyword>
<evidence type="ECO:0000256" key="3">
    <source>
        <dbReference type="ARBA" id="ARBA00022833"/>
    </source>
</evidence>
<keyword evidence="1" id="KW-0479">Metal-binding</keyword>
<dbReference type="Pfam" id="PF07500">
    <property type="entry name" value="TFIIS_M"/>
    <property type="match status" value="1"/>
</dbReference>
<protein>
    <submittedName>
        <fullName evidence="8">PHD finger 3</fullName>
    </submittedName>
</protein>
<dbReference type="GO" id="GO:0005634">
    <property type="term" value="C:nucleus"/>
    <property type="evidence" value="ECO:0007669"/>
    <property type="project" value="TreeGrafter"/>
</dbReference>
<evidence type="ECO:0000313" key="8">
    <source>
        <dbReference type="EMBL" id="PRW33553.1"/>
    </source>
</evidence>
<accession>A0A2P6TGZ7</accession>
<feature type="region of interest" description="Disordered" evidence="5">
    <location>
        <begin position="683"/>
        <end position="728"/>
    </location>
</feature>
<feature type="region of interest" description="Disordered" evidence="5">
    <location>
        <begin position="341"/>
        <end position="381"/>
    </location>
</feature>
<dbReference type="Gene3D" id="2.30.30.140">
    <property type="match status" value="1"/>
</dbReference>
<keyword evidence="3" id="KW-0862">Zinc</keyword>
<feature type="region of interest" description="Disordered" evidence="5">
    <location>
        <begin position="918"/>
        <end position="938"/>
    </location>
</feature>
<dbReference type="InterPro" id="IPR003618">
    <property type="entry name" value="TFIIS_cen_dom"/>
</dbReference>
<feature type="compositionally biased region" description="Low complexity" evidence="5">
    <location>
        <begin position="136"/>
        <end position="165"/>
    </location>
</feature>
<dbReference type="STRING" id="3076.A0A2P6TGZ7"/>
<reference evidence="8 9" key="1">
    <citation type="journal article" date="2018" name="Plant J.">
        <title>Genome sequences of Chlorella sorokiniana UTEX 1602 and Micractinium conductrix SAG 241.80: implications to maltose excretion by a green alga.</title>
        <authorList>
            <person name="Arriola M.B."/>
            <person name="Velmurugan N."/>
            <person name="Zhang Y."/>
            <person name="Plunkett M.H."/>
            <person name="Hondzo H."/>
            <person name="Barney B.M."/>
        </authorList>
    </citation>
    <scope>NUCLEOTIDE SEQUENCE [LARGE SCALE GENOMIC DNA]</scope>
    <source>
        <strain evidence="9">UTEX 1602</strain>
    </source>
</reference>
<dbReference type="Gene3D" id="1.10.472.30">
    <property type="entry name" value="Transcription elongation factor S-II, central domain"/>
    <property type="match status" value="1"/>
</dbReference>
<dbReference type="GO" id="GO:0006351">
    <property type="term" value="P:DNA-templated transcription"/>
    <property type="evidence" value="ECO:0007669"/>
    <property type="project" value="InterPro"/>
</dbReference>
<feature type="compositionally biased region" description="Gly residues" evidence="5">
    <location>
        <begin position="226"/>
        <end position="235"/>
    </location>
</feature>
<feature type="domain" description="TFIIS central" evidence="7">
    <location>
        <begin position="381"/>
        <end position="501"/>
    </location>
</feature>
<proteinExistence type="predicted"/>
<feature type="compositionally biased region" description="Basic and acidic residues" evidence="5">
    <location>
        <begin position="683"/>
        <end position="693"/>
    </location>
</feature>
<dbReference type="InterPro" id="IPR012921">
    <property type="entry name" value="SPOC_C"/>
</dbReference>
<dbReference type="EMBL" id="LHPG02000016">
    <property type="protein sequence ID" value="PRW33553.1"/>
    <property type="molecule type" value="Genomic_DNA"/>
</dbReference>
<feature type="compositionally biased region" description="Low complexity" evidence="5">
    <location>
        <begin position="341"/>
        <end position="360"/>
    </location>
</feature>
<feature type="region of interest" description="Disordered" evidence="5">
    <location>
        <begin position="127"/>
        <end position="328"/>
    </location>
</feature>
<feature type="region of interest" description="Disordered" evidence="5">
    <location>
        <begin position="1009"/>
        <end position="1059"/>
    </location>
</feature>
<feature type="compositionally biased region" description="Low complexity" evidence="5">
    <location>
        <begin position="287"/>
        <end position="301"/>
    </location>
</feature>
<dbReference type="SUPFAM" id="SSF46942">
    <property type="entry name" value="Elongation factor TFIIS domain 2"/>
    <property type="match status" value="1"/>
</dbReference>
<evidence type="ECO:0000259" key="7">
    <source>
        <dbReference type="PROSITE" id="PS51321"/>
    </source>
</evidence>
<dbReference type="PANTHER" id="PTHR11477:SF0">
    <property type="entry name" value="IP08861P-RELATED"/>
    <property type="match status" value="1"/>
</dbReference>